<organism evidence="2 3">
    <name type="scientific">Cupriavidus basilensis</name>
    <dbReference type="NCBI Taxonomy" id="68895"/>
    <lineage>
        <taxon>Bacteria</taxon>
        <taxon>Pseudomonadati</taxon>
        <taxon>Pseudomonadota</taxon>
        <taxon>Betaproteobacteria</taxon>
        <taxon>Burkholderiales</taxon>
        <taxon>Burkholderiaceae</taxon>
        <taxon>Cupriavidus</taxon>
    </lineage>
</organism>
<protein>
    <recommendedName>
        <fullName evidence="4">Chromosome partition protein Smc</fullName>
    </recommendedName>
</protein>
<geneLocation type="plasmid" evidence="2 3">
    <name>pRK1-1</name>
</geneLocation>
<dbReference type="Gene3D" id="1.10.287.1490">
    <property type="match status" value="1"/>
</dbReference>
<feature type="coiled-coil region" evidence="1">
    <location>
        <begin position="176"/>
        <end position="203"/>
    </location>
</feature>
<evidence type="ECO:0008006" key="4">
    <source>
        <dbReference type="Google" id="ProtNLM"/>
    </source>
</evidence>
<feature type="coiled-coil region" evidence="1">
    <location>
        <begin position="253"/>
        <end position="329"/>
    </location>
</feature>
<evidence type="ECO:0000313" key="2">
    <source>
        <dbReference type="EMBL" id="QOT81689.1"/>
    </source>
</evidence>
<dbReference type="AlphaFoldDB" id="A0A643FR57"/>
<accession>A0A643FR57</accession>
<sequence>MPQKKIKTEDVPAVRADIVNFPVQPEVSRAEIALRNALGTVPVNEDAFSRLLQCVRNIQRTKDKISRLLQDLGADLQLMHESTTEIVAAEYGDTRAARSRAREMFFTIAEDALDLTRSQAQLYLSLYHRFLQHNGALSKLNIGELMVLRRRDYSAEEIDAVIEFKENDPAYHRKDIRKFVERLRKQEEEVIDVQTKLDIATAELASTVSENADKDFEIRRLNTELGRLASERDADREALSHVREEMTRQNLSYSAIRMQIDDLEREKRELQDRMAFSKANTRPETVEVQVVPLGYASLEDALAAKNDELSAAKAELADIQSRRQQIEDEIAERSSVLDKRARARDELAKLVTEFEQVVSTFASVQLAVQMAGDVSEFRPALTVLDSIVSRLHADIRSALNAR</sequence>
<keyword evidence="2" id="KW-0614">Plasmid</keyword>
<name>A0A643FR57_9BURK</name>
<dbReference type="Proteomes" id="UP000397656">
    <property type="component" value="Plasmid pRK1-1"/>
</dbReference>
<evidence type="ECO:0000256" key="1">
    <source>
        <dbReference type="SAM" id="Coils"/>
    </source>
</evidence>
<dbReference type="RefSeq" id="WP_058698186.1">
    <property type="nucleotide sequence ID" value="NZ_CP062805.1"/>
</dbReference>
<proteinExistence type="predicted"/>
<dbReference type="GeneID" id="98406649"/>
<evidence type="ECO:0000313" key="3">
    <source>
        <dbReference type="Proteomes" id="UP000397656"/>
    </source>
</evidence>
<gene>
    <name evidence="2" type="ORF">F7R26_037390</name>
</gene>
<keyword evidence="1" id="KW-0175">Coiled coil</keyword>
<reference evidence="2 3" key="1">
    <citation type="submission" date="2020-10" db="EMBL/GenBank/DDBJ databases">
        <title>Complete genome sequence of Cupriavidus basilensis CCUG 49340T.</title>
        <authorList>
            <person name="Salva-Serra F."/>
            <person name="Donoso R.A."/>
            <person name="Cho K.H."/>
            <person name="Yoo J.A."/>
            <person name="Lee K."/>
            <person name="Yoon S.-H."/>
            <person name="Perez-Pantoja D."/>
            <person name="Moore E.R.B."/>
        </authorList>
    </citation>
    <scope>NUCLEOTIDE SEQUENCE [LARGE SCALE GENOMIC DNA]</scope>
    <source>
        <strain evidence="3">CCUG 49340</strain>
        <plasmid evidence="2 3">pRK1-1</plasmid>
    </source>
</reference>
<dbReference type="EMBL" id="CP062805">
    <property type="protein sequence ID" value="QOT81689.1"/>
    <property type="molecule type" value="Genomic_DNA"/>
</dbReference>